<feature type="signal peptide" evidence="16">
    <location>
        <begin position="1"/>
        <end position="27"/>
    </location>
</feature>
<gene>
    <name evidence="19" type="ORF">FS320_09525</name>
</gene>
<keyword evidence="8" id="KW-0408">Iron</keyword>
<evidence type="ECO:0000256" key="3">
    <source>
        <dbReference type="ARBA" id="ARBA00022448"/>
    </source>
</evidence>
<dbReference type="CDD" id="cd01347">
    <property type="entry name" value="ligand_gated_channel"/>
    <property type="match status" value="1"/>
</dbReference>
<dbReference type="InterPro" id="IPR036942">
    <property type="entry name" value="Beta-barrel_TonB_sf"/>
</dbReference>
<keyword evidence="5" id="KW-0410">Iron transport</keyword>
<dbReference type="Proteomes" id="UP000403266">
    <property type="component" value="Unassembled WGS sequence"/>
</dbReference>
<dbReference type="InterPro" id="IPR000531">
    <property type="entry name" value="Beta-barrel_TonB"/>
</dbReference>
<reference evidence="19 20" key="1">
    <citation type="journal article" date="2019" name="Syst. Appl. Microbiol.">
        <title>Microvirga tunisiensis sp. nov., a root nodule symbiotic bacterium isolated from Lupinus micranthus and L. luteus grown in Northern Tunisia.</title>
        <authorList>
            <person name="Msaddak A."/>
            <person name="Rejili M."/>
            <person name="Duran D."/>
            <person name="Mars M."/>
            <person name="Palacios J.M."/>
            <person name="Ruiz-Argueso T."/>
            <person name="Rey L."/>
            <person name="Imperial J."/>
        </authorList>
    </citation>
    <scope>NUCLEOTIDE SEQUENCE [LARGE SCALE GENOMIC DNA]</scope>
    <source>
        <strain evidence="19 20">Lmie10</strain>
    </source>
</reference>
<dbReference type="AlphaFoldDB" id="A0A5N7MFK9"/>
<keyword evidence="3 14" id="KW-0813">Transport</keyword>
<proteinExistence type="inferred from homology"/>
<comment type="caution">
    <text evidence="19">The sequence shown here is derived from an EMBL/GenBank/DDBJ whole genome shotgun (WGS) entry which is preliminary data.</text>
</comment>
<keyword evidence="20" id="KW-1185">Reference proteome</keyword>
<organism evidence="19 20">
    <name type="scientific">Microvirga tunisiensis</name>
    <dbReference type="NCBI Taxonomy" id="2108360"/>
    <lineage>
        <taxon>Bacteria</taxon>
        <taxon>Pseudomonadati</taxon>
        <taxon>Pseudomonadota</taxon>
        <taxon>Alphaproteobacteria</taxon>
        <taxon>Hyphomicrobiales</taxon>
        <taxon>Methylobacteriaceae</taxon>
        <taxon>Microvirga</taxon>
    </lineage>
</organism>
<evidence type="ECO:0000256" key="2">
    <source>
        <dbReference type="ARBA" id="ARBA00009810"/>
    </source>
</evidence>
<dbReference type="GO" id="GO:0015891">
    <property type="term" value="P:siderophore transport"/>
    <property type="evidence" value="ECO:0007669"/>
    <property type="project" value="InterPro"/>
</dbReference>
<dbReference type="InterPro" id="IPR039426">
    <property type="entry name" value="TonB-dep_rcpt-like"/>
</dbReference>
<dbReference type="EMBL" id="VOSK01000024">
    <property type="protein sequence ID" value="MPR25470.1"/>
    <property type="molecule type" value="Genomic_DNA"/>
</dbReference>
<dbReference type="InterPro" id="IPR012910">
    <property type="entry name" value="Plug_dom"/>
</dbReference>
<name>A0A5N7MFK9_9HYPH</name>
<evidence type="ECO:0000256" key="8">
    <source>
        <dbReference type="ARBA" id="ARBA00023004"/>
    </source>
</evidence>
<dbReference type="PANTHER" id="PTHR32552:SF68">
    <property type="entry name" value="FERRICHROME OUTER MEMBRANE TRANSPORTER_PHAGE RECEPTOR"/>
    <property type="match status" value="1"/>
</dbReference>
<dbReference type="Gene3D" id="2.40.170.20">
    <property type="entry name" value="TonB-dependent receptor, beta-barrel domain"/>
    <property type="match status" value="1"/>
</dbReference>
<comment type="subcellular location">
    <subcellularLocation>
        <location evidence="1 14">Cell outer membrane</location>
        <topology evidence="1 14">Multi-pass membrane protein</topology>
    </subcellularLocation>
</comment>
<evidence type="ECO:0000256" key="7">
    <source>
        <dbReference type="ARBA" id="ARBA00022729"/>
    </source>
</evidence>
<dbReference type="SUPFAM" id="SSF56935">
    <property type="entry name" value="Porins"/>
    <property type="match status" value="1"/>
</dbReference>
<dbReference type="NCBIfam" id="TIGR01783">
    <property type="entry name" value="TonB-siderophor"/>
    <property type="match status" value="1"/>
</dbReference>
<evidence type="ECO:0000313" key="20">
    <source>
        <dbReference type="Proteomes" id="UP000403266"/>
    </source>
</evidence>
<feature type="domain" description="TonB-dependent receptor plug" evidence="18">
    <location>
        <begin position="80"/>
        <end position="183"/>
    </location>
</feature>
<evidence type="ECO:0000256" key="13">
    <source>
        <dbReference type="ARBA" id="ARBA00023237"/>
    </source>
</evidence>
<dbReference type="GO" id="GO:0009279">
    <property type="term" value="C:cell outer membrane"/>
    <property type="evidence" value="ECO:0007669"/>
    <property type="project" value="UniProtKB-SubCell"/>
</dbReference>
<evidence type="ECO:0000256" key="4">
    <source>
        <dbReference type="ARBA" id="ARBA00022452"/>
    </source>
</evidence>
<dbReference type="Gene3D" id="2.170.130.10">
    <property type="entry name" value="TonB-dependent receptor, plug domain"/>
    <property type="match status" value="1"/>
</dbReference>
<evidence type="ECO:0000259" key="18">
    <source>
        <dbReference type="Pfam" id="PF07715"/>
    </source>
</evidence>
<keyword evidence="7 16" id="KW-0732">Signal</keyword>
<keyword evidence="12 19" id="KW-0675">Receptor</keyword>
<evidence type="ECO:0000256" key="16">
    <source>
        <dbReference type="SAM" id="SignalP"/>
    </source>
</evidence>
<evidence type="ECO:0000256" key="5">
    <source>
        <dbReference type="ARBA" id="ARBA00022496"/>
    </source>
</evidence>
<dbReference type="InterPro" id="IPR037066">
    <property type="entry name" value="Plug_dom_sf"/>
</dbReference>
<feature type="domain" description="TonB-dependent receptor-like beta-barrel" evidence="17">
    <location>
        <begin position="260"/>
        <end position="702"/>
    </location>
</feature>
<keyword evidence="4 14" id="KW-1134">Transmembrane beta strand</keyword>
<comment type="similarity">
    <text evidence="2 14 15">Belongs to the TonB-dependent receptor family.</text>
</comment>
<evidence type="ECO:0000256" key="12">
    <source>
        <dbReference type="ARBA" id="ARBA00023170"/>
    </source>
</evidence>
<keyword evidence="9" id="KW-0406">Ion transport</keyword>
<evidence type="ECO:0000256" key="11">
    <source>
        <dbReference type="ARBA" id="ARBA00023136"/>
    </source>
</evidence>
<evidence type="ECO:0000256" key="10">
    <source>
        <dbReference type="ARBA" id="ARBA00023077"/>
    </source>
</evidence>
<keyword evidence="6 14" id="KW-0812">Transmembrane</keyword>
<accession>A0A5N7MFK9</accession>
<feature type="chain" id="PRO_5030135364" evidence="16">
    <location>
        <begin position="28"/>
        <end position="733"/>
    </location>
</feature>
<keyword evidence="13 14" id="KW-0998">Cell outer membrane</keyword>
<dbReference type="PROSITE" id="PS52016">
    <property type="entry name" value="TONB_DEPENDENT_REC_3"/>
    <property type="match status" value="1"/>
</dbReference>
<protein>
    <submittedName>
        <fullName evidence="19">TonB-dependent siderophore receptor</fullName>
    </submittedName>
</protein>
<keyword evidence="10 15" id="KW-0798">TonB box</keyword>
<evidence type="ECO:0000256" key="14">
    <source>
        <dbReference type="PROSITE-ProRule" id="PRU01360"/>
    </source>
</evidence>
<dbReference type="GO" id="GO:0038023">
    <property type="term" value="F:signaling receptor activity"/>
    <property type="evidence" value="ECO:0007669"/>
    <property type="project" value="InterPro"/>
</dbReference>
<evidence type="ECO:0000256" key="9">
    <source>
        <dbReference type="ARBA" id="ARBA00023065"/>
    </source>
</evidence>
<dbReference type="PANTHER" id="PTHR32552">
    <property type="entry name" value="FERRICHROME IRON RECEPTOR-RELATED"/>
    <property type="match status" value="1"/>
</dbReference>
<keyword evidence="11 14" id="KW-0472">Membrane</keyword>
<dbReference type="InterPro" id="IPR010105">
    <property type="entry name" value="TonB_sidphr_rcpt"/>
</dbReference>
<dbReference type="NCBIfam" id="NF010651">
    <property type="entry name" value="PRK14050.1"/>
    <property type="match status" value="1"/>
</dbReference>
<dbReference type="Pfam" id="PF07715">
    <property type="entry name" value="Plug"/>
    <property type="match status" value="1"/>
</dbReference>
<sequence length="733" mass="80063">MKALGTFMNRRYVLSMGVSLVSLAVMAASSGQSLAQTQPASGEISLETVTVEGLGGNATGPVNGYVPNRTATGSKTDTPIEEIPQSVSVIGREAIEDRQAQKVDEALRYTAGVFAQPYGEDSDTDWFFIRGFDAGQTGVFLNNLPLYQYGFGGFYIDPFVLERIEVLNGPTAALYGGSAIGGIVNLVSKRPTTEPLRYVETGINSWGNGYAAFDFGGALDKDKIWSYRLTGKMSGGGWETKEAEDFRGVIAPALTFRPDAGTELTVLGSYQNMDLTHTGGFLPYIGTVVPAPYGRISRGFYYSEPDIDLYRRDQAMIGYEFEHALNDIWTLRQNFRYAHTDSKERGPYPYGYLDPATGFPVATPVAPDFLLYRIGFNHHTVVNTLSIDNQAEAKFGTGPLNHTLLLGLDYKYYNIDQIQASGGGTPISPVNPIYGVPQGPTVPYLDQDLTMNQIGFYAQDQIRFGGWIATLNGRYDHVSTKSTDKAGAANFSDEAGEFSGRLGLGYEFANGMTPYVSVSRSFNPVIGSDFSGQGFEPETGQQYEVGLKYKPTFFDGLITASLFDLTRQNVLTSDPQHLFFEAQLGEVRSRGFEFEAQANITEGLKAVAAFTAYDIEITEDPNAALIGNRPNVVPEILASGWLDYTVQDGAFKGLGFGAGIRYVGFSYVDNENTLKVPAATVFDGAIRYTRDNFTVALNVNNLFDNEYVSSCDTQYTCNYGAGRVATLKASYKW</sequence>
<dbReference type="Pfam" id="PF00593">
    <property type="entry name" value="TonB_dep_Rec_b-barrel"/>
    <property type="match status" value="1"/>
</dbReference>
<evidence type="ECO:0000313" key="19">
    <source>
        <dbReference type="EMBL" id="MPR25470.1"/>
    </source>
</evidence>
<dbReference type="OrthoDB" id="9760333at2"/>
<evidence type="ECO:0000256" key="6">
    <source>
        <dbReference type="ARBA" id="ARBA00022692"/>
    </source>
</evidence>
<dbReference type="FunFam" id="2.170.130.10:FF:000001">
    <property type="entry name" value="Catecholate siderophore TonB-dependent receptor"/>
    <property type="match status" value="1"/>
</dbReference>
<evidence type="ECO:0000259" key="17">
    <source>
        <dbReference type="Pfam" id="PF00593"/>
    </source>
</evidence>
<evidence type="ECO:0000256" key="15">
    <source>
        <dbReference type="RuleBase" id="RU003357"/>
    </source>
</evidence>
<dbReference type="GO" id="GO:0015344">
    <property type="term" value="F:siderophore uptake transmembrane transporter activity"/>
    <property type="evidence" value="ECO:0007669"/>
    <property type="project" value="TreeGrafter"/>
</dbReference>
<evidence type="ECO:0000256" key="1">
    <source>
        <dbReference type="ARBA" id="ARBA00004571"/>
    </source>
</evidence>